<dbReference type="AlphaFoldDB" id="A0A0R2DHI5"/>
<comment type="caution">
    <text evidence="1">The sequence shown here is derived from an EMBL/GenBank/DDBJ whole genome shotgun (WGS) entry which is preliminary data.</text>
</comment>
<evidence type="ECO:0000313" key="1">
    <source>
        <dbReference type="EMBL" id="KRN03497.1"/>
    </source>
</evidence>
<protein>
    <submittedName>
        <fullName evidence="1">Phage tail tape mesure</fullName>
    </submittedName>
</protein>
<reference evidence="1 2" key="1">
    <citation type="journal article" date="2015" name="Genome Announc.">
        <title>Expanding the biotechnology potential of lactobacilli through comparative genomics of 213 strains and associated genera.</title>
        <authorList>
            <person name="Sun Z."/>
            <person name="Harris H.M."/>
            <person name="McCann A."/>
            <person name="Guo C."/>
            <person name="Argimon S."/>
            <person name="Zhang W."/>
            <person name="Yang X."/>
            <person name="Jeffery I.B."/>
            <person name="Cooney J.C."/>
            <person name="Kagawa T.F."/>
            <person name="Liu W."/>
            <person name="Song Y."/>
            <person name="Salvetti E."/>
            <person name="Wrobel A."/>
            <person name="Rasinkangas P."/>
            <person name="Parkhill J."/>
            <person name="Rea M.C."/>
            <person name="O'Sullivan O."/>
            <person name="Ritari J."/>
            <person name="Douillard F.P."/>
            <person name="Paul Ross R."/>
            <person name="Yang R."/>
            <person name="Briner A.E."/>
            <person name="Felis G.E."/>
            <person name="de Vos W.M."/>
            <person name="Barrangou R."/>
            <person name="Klaenhammer T.R."/>
            <person name="Caufield P.W."/>
            <person name="Cui Y."/>
            <person name="Zhang H."/>
            <person name="O'Toole P.W."/>
        </authorList>
    </citation>
    <scope>NUCLEOTIDE SEQUENCE [LARGE SCALE GENOMIC DNA]</scope>
    <source>
        <strain evidence="1 2">DSM 20444</strain>
    </source>
</reference>
<keyword evidence="2" id="KW-1185">Reference proteome</keyword>
<organism evidence="1 2">
    <name type="scientific">Liquorilactobacillus mali KCTC 3596 = DSM 20444</name>
    <dbReference type="NCBI Taxonomy" id="1046596"/>
    <lineage>
        <taxon>Bacteria</taxon>
        <taxon>Bacillati</taxon>
        <taxon>Bacillota</taxon>
        <taxon>Bacilli</taxon>
        <taxon>Lactobacillales</taxon>
        <taxon>Lactobacillaceae</taxon>
        <taxon>Liquorilactobacillus</taxon>
    </lineage>
</organism>
<dbReference type="EMBL" id="AYYH01000144">
    <property type="protein sequence ID" value="KRN03497.1"/>
    <property type="molecule type" value="Genomic_DNA"/>
</dbReference>
<accession>A0A0R2DHI5</accession>
<dbReference type="PATRIC" id="fig|1046596.6.peg.532"/>
<name>A0A0R2DHI5_9LACO</name>
<dbReference type="Proteomes" id="UP000050898">
    <property type="component" value="Unassembled WGS sequence"/>
</dbReference>
<evidence type="ECO:0000313" key="2">
    <source>
        <dbReference type="Proteomes" id="UP000050898"/>
    </source>
</evidence>
<gene>
    <name evidence="1" type="ORF">FD00_GL000499</name>
</gene>
<sequence length="98" mass="10389">MAEGNKTEYVIPTDYSKHNRAVQLLDDAKRAVTGTGLNDSATEKLDALINLFSNAGDVKINVNIDGSTIAQVVYPKLKLLQAQELTVVGTGTSIKVGG</sequence>
<proteinExistence type="predicted"/>